<evidence type="ECO:0008006" key="4">
    <source>
        <dbReference type="Google" id="ProtNLM"/>
    </source>
</evidence>
<evidence type="ECO:0000313" key="2">
    <source>
        <dbReference type="EMBL" id="SEB39696.1"/>
    </source>
</evidence>
<feature type="signal peptide" evidence="1">
    <location>
        <begin position="1"/>
        <end position="22"/>
    </location>
</feature>
<keyword evidence="1" id="KW-0732">Signal</keyword>
<keyword evidence="3" id="KW-1185">Reference proteome</keyword>
<evidence type="ECO:0000256" key="1">
    <source>
        <dbReference type="SAM" id="SignalP"/>
    </source>
</evidence>
<name>A0A1H4J162_9HYPH</name>
<dbReference type="InterPro" id="IPR021516">
    <property type="entry name" value="DUF3179"/>
</dbReference>
<proteinExistence type="predicted"/>
<feature type="chain" id="PRO_5011490774" description="DUF3179 domain-containing protein" evidence="1">
    <location>
        <begin position="23"/>
        <end position="322"/>
    </location>
</feature>
<dbReference type="Pfam" id="PF11376">
    <property type="entry name" value="DUF3179"/>
    <property type="match status" value="1"/>
</dbReference>
<accession>A0A1H4J162</accession>
<dbReference type="AlphaFoldDB" id="A0A1H4J162"/>
<protein>
    <recommendedName>
        <fullName evidence="4">DUF3179 domain-containing protein</fullName>
    </recommendedName>
</protein>
<evidence type="ECO:0000313" key="3">
    <source>
        <dbReference type="Proteomes" id="UP000199064"/>
    </source>
</evidence>
<dbReference type="Proteomes" id="UP000199064">
    <property type="component" value="Unassembled WGS sequence"/>
</dbReference>
<organism evidence="2 3">
    <name type="scientific">Nitratireductor aquibiodomus</name>
    <dbReference type="NCBI Taxonomy" id="204799"/>
    <lineage>
        <taxon>Bacteria</taxon>
        <taxon>Pseudomonadati</taxon>
        <taxon>Pseudomonadota</taxon>
        <taxon>Alphaproteobacteria</taxon>
        <taxon>Hyphomicrobiales</taxon>
        <taxon>Phyllobacteriaceae</taxon>
        <taxon>Nitratireductor</taxon>
    </lineage>
</organism>
<dbReference type="EMBL" id="FNSL01000001">
    <property type="protein sequence ID" value="SEB39696.1"/>
    <property type="molecule type" value="Genomic_DNA"/>
</dbReference>
<gene>
    <name evidence="2" type="ORF">SAMN05216452_0844</name>
</gene>
<reference evidence="3" key="1">
    <citation type="submission" date="2016-10" db="EMBL/GenBank/DDBJ databases">
        <authorList>
            <person name="Varghese N."/>
            <person name="Submissions S."/>
        </authorList>
    </citation>
    <scope>NUCLEOTIDE SEQUENCE [LARGE SCALE GENOMIC DNA]</scope>
    <source>
        <strain evidence="3">ES.061</strain>
    </source>
</reference>
<sequence length="322" mass="35450">MRLAVPAITVAFLALLANGATADPARWKSEGWKTDFSRMSVQHEEIRSGGPPRDGIPSIDNPRFSPASSLTDLADREPLIQLVINDTARAYPLRVLTWHEIVNDEVEGRPVAVTYCPLCNASIVFDRRLEGRVLEFGTTGKLRNSDLIMYDRETESWWQQFTGTAIAGELEGQKLSLIPSRIVSFAAFRQAHPDGAVLVPGDPAFRDYGRNPYRGYDSSAVPFLYSGEMPENIPAMARVVVIRAPEGPVIVSLERVRRNGFSQDGYSIVYIEGVASALDTGDIAQGREVGTVRVTHDGRDVAHDITFAFVAHAFHPDVSIID</sequence>